<evidence type="ECO:0000313" key="2">
    <source>
        <dbReference type="EMBL" id="MED6140983.1"/>
    </source>
</evidence>
<evidence type="ECO:0000313" key="3">
    <source>
        <dbReference type="Proteomes" id="UP001341840"/>
    </source>
</evidence>
<keyword evidence="1" id="KW-0812">Transmembrane</keyword>
<name>A0ABU6SZ26_9FABA</name>
<evidence type="ECO:0000256" key="1">
    <source>
        <dbReference type="SAM" id="Phobius"/>
    </source>
</evidence>
<reference evidence="2 3" key="1">
    <citation type="journal article" date="2023" name="Plants (Basel)">
        <title>Bridging the Gap: Combining Genomics and Transcriptomics Approaches to Understand Stylosanthes scabra, an Orphan Legume from the Brazilian Caatinga.</title>
        <authorList>
            <person name="Ferreira-Neto J.R.C."/>
            <person name="da Silva M.D."/>
            <person name="Binneck E."/>
            <person name="de Melo N.F."/>
            <person name="da Silva R.H."/>
            <person name="de Melo A.L.T.M."/>
            <person name="Pandolfi V."/>
            <person name="Bustamante F.O."/>
            <person name="Brasileiro-Vidal A.C."/>
            <person name="Benko-Iseppon A.M."/>
        </authorList>
    </citation>
    <scope>NUCLEOTIDE SEQUENCE [LARGE SCALE GENOMIC DNA]</scope>
    <source>
        <tissue evidence="2">Leaves</tissue>
    </source>
</reference>
<organism evidence="2 3">
    <name type="scientific">Stylosanthes scabra</name>
    <dbReference type="NCBI Taxonomy" id="79078"/>
    <lineage>
        <taxon>Eukaryota</taxon>
        <taxon>Viridiplantae</taxon>
        <taxon>Streptophyta</taxon>
        <taxon>Embryophyta</taxon>
        <taxon>Tracheophyta</taxon>
        <taxon>Spermatophyta</taxon>
        <taxon>Magnoliopsida</taxon>
        <taxon>eudicotyledons</taxon>
        <taxon>Gunneridae</taxon>
        <taxon>Pentapetalae</taxon>
        <taxon>rosids</taxon>
        <taxon>fabids</taxon>
        <taxon>Fabales</taxon>
        <taxon>Fabaceae</taxon>
        <taxon>Papilionoideae</taxon>
        <taxon>50 kb inversion clade</taxon>
        <taxon>dalbergioids sensu lato</taxon>
        <taxon>Dalbergieae</taxon>
        <taxon>Pterocarpus clade</taxon>
        <taxon>Stylosanthes</taxon>
    </lineage>
</organism>
<keyword evidence="1" id="KW-0472">Membrane</keyword>
<accession>A0ABU6SZ26</accession>
<comment type="caution">
    <text evidence="2">The sequence shown here is derived from an EMBL/GenBank/DDBJ whole genome shotgun (WGS) entry which is preliminary data.</text>
</comment>
<dbReference type="Proteomes" id="UP001341840">
    <property type="component" value="Unassembled WGS sequence"/>
</dbReference>
<feature type="non-terminal residue" evidence="2">
    <location>
        <position position="1"/>
    </location>
</feature>
<keyword evidence="3" id="KW-1185">Reference proteome</keyword>
<gene>
    <name evidence="2" type="ORF">PIB30_098917</name>
</gene>
<feature type="transmembrane region" description="Helical" evidence="1">
    <location>
        <begin position="43"/>
        <end position="62"/>
    </location>
</feature>
<dbReference type="EMBL" id="JASCZI010063000">
    <property type="protein sequence ID" value="MED6140983.1"/>
    <property type="molecule type" value="Genomic_DNA"/>
</dbReference>
<sequence length="77" mass="9197">VHDECTFFQWADFDSDPFVAELEKMKKKIESLKLRMLSYKRRLYVDLVFGILGWLYGSLFWFHGLSSYRCSGYALDK</sequence>
<protein>
    <submittedName>
        <fullName evidence="2">Uncharacterized protein</fullName>
    </submittedName>
</protein>
<proteinExistence type="predicted"/>
<keyword evidence="1" id="KW-1133">Transmembrane helix</keyword>